<feature type="compositionally biased region" description="Polar residues" evidence="1">
    <location>
        <begin position="264"/>
        <end position="283"/>
    </location>
</feature>
<feature type="compositionally biased region" description="Basic and acidic residues" evidence="1">
    <location>
        <begin position="399"/>
        <end position="412"/>
    </location>
</feature>
<evidence type="ECO:0000256" key="1">
    <source>
        <dbReference type="SAM" id="MobiDB-lite"/>
    </source>
</evidence>
<dbReference type="EMBL" id="JAQJAN010000008">
    <property type="protein sequence ID" value="KAJ5724873.1"/>
    <property type="molecule type" value="Genomic_DNA"/>
</dbReference>
<evidence type="ECO:0000313" key="3">
    <source>
        <dbReference type="Proteomes" id="UP001215712"/>
    </source>
</evidence>
<feature type="compositionally biased region" description="Low complexity" evidence="1">
    <location>
        <begin position="112"/>
        <end position="123"/>
    </location>
</feature>
<reference evidence="2" key="1">
    <citation type="journal article" date="2023" name="IMA Fungus">
        <title>Comparative genomic study of the Penicillium genus elucidates a diverse pangenome and 15 lateral gene transfer events.</title>
        <authorList>
            <person name="Petersen C."/>
            <person name="Sorensen T."/>
            <person name="Nielsen M.R."/>
            <person name="Sondergaard T.E."/>
            <person name="Sorensen J.L."/>
            <person name="Fitzpatrick D.A."/>
            <person name="Frisvad J.C."/>
            <person name="Nielsen K.L."/>
        </authorList>
    </citation>
    <scope>NUCLEOTIDE SEQUENCE</scope>
    <source>
        <strain evidence="2">IBT 17514</strain>
    </source>
</reference>
<dbReference type="AlphaFoldDB" id="A0AAD6HKV2"/>
<feature type="region of interest" description="Disordered" evidence="1">
    <location>
        <begin position="256"/>
        <end position="514"/>
    </location>
</feature>
<name>A0AAD6HKV2_9EURO</name>
<gene>
    <name evidence="2" type="ORF">N7493_006601</name>
</gene>
<comment type="caution">
    <text evidence="2">The sequence shown here is derived from an EMBL/GenBank/DDBJ whole genome shotgun (WGS) entry which is preliminary data.</text>
</comment>
<dbReference type="Proteomes" id="UP001215712">
    <property type="component" value="Unassembled WGS sequence"/>
</dbReference>
<protein>
    <submittedName>
        <fullName evidence="2">Uncharacterized protein</fullName>
    </submittedName>
</protein>
<organism evidence="2 3">
    <name type="scientific">Penicillium malachiteum</name>
    <dbReference type="NCBI Taxonomy" id="1324776"/>
    <lineage>
        <taxon>Eukaryota</taxon>
        <taxon>Fungi</taxon>
        <taxon>Dikarya</taxon>
        <taxon>Ascomycota</taxon>
        <taxon>Pezizomycotina</taxon>
        <taxon>Eurotiomycetes</taxon>
        <taxon>Eurotiomycetidae</taxon>
        <taxon>Eurotiales</taxon>
        <taxon>Aspergillaceae</taxon>
        <taxon>Penicillium</taxon>
    </lineage>
</organism>
<reference evidence="2" key="2">
    <citation type="submission" date="2023-01" db="EMBL/GenBank/DDBJ databases">
        <authorList>
            <person name="Petersen C."/>
        </authorList>
    </citation>
    <scope>NUCLEOTIDE SEQUENCE</scope>
    <source>
        <strain evidence="2">IBT 17514</strain>
    </source>
</reference>
<accession>A0AAD6HKV2</accession>
<sequence>MAAITDSSILECEMSIKTVRLEKEYEKALSDSAHLLDVEKDRVKRMENLLLQFESDNLRSQLDQANQQLRGSTHAESDTLLQLNEASREIRRLDNQIKSSSNEIQRLKDELSSTNSTSASHKSLLSEKMQLTKELSSVKSELDRIKTQNSSQQASIAARQEMERQYNSLEVQLENEKQAHERTRSQLMQHSAESDKLNAQIVQLQNDIVRHTRASQQSVQEMRQQRTEFESQRTVFETKIETLRKQLRSAKDKLQEAQHDLQQKRSTVKNNDCASIESQSRTIPLQRPGPSSDHHNGLTIATPGAVRVQEKIKRQSALPGDKSSFSITPFLNRTGGPLDSPDSPELSDLDEKEVKQAMADGGSPFQPQIPPRLAALNSPSIDQPHVARGPTKGIKAKSKPREGLETADEPKKVIKKSTGKVPLKDADELQIQVPEQEQAKPKKRKLGAQRDRGLFEDDEEDLLESRKPARKVGLGAGRSSGLPTAPILATSVGDRNPRTLGFGGFSPLKRDRKR</sequence>
<keyword evidence="3" id="KW-1185">Reference proteome</keyword>
<feature type="region of interest" description="Disordered" evidence="1">
    <location>
        <begin position="101"/>
        <end position="123"/>
    </location>
</feature>
<proteinExistence type="predicted"/>
<evidence type="ECO:0000313" key="2">
    <source>
        <dbReference type="EMBL" id="KAJ5724873.1"/>
    </source>
</evidence>